<evidence type="ECO:0000256" key="1">
    <source>
        <dbReference type="SAM" id="MobiDB-lite"/>
    </source>
</evidence>
<accession>A0A9D4RRI9</accession>
<evidence type="ECO:0000313" key="3">
    <source>
        <dbReference type="Proteomes" id="UP000828390"/>
    </source>
</evidence>
<gene>
    <name evidence="2" type="ORF">DPMN_039266</name>
</gene>
<dbReference type="EMBL" id="JAIWYP010000002">
    <property type="protein sequence ID" value="KAH3875987.1"/>
    <property type="molecule type" value="Genomic_DNA"/>
</dbReference>
<keyword evidence="3" id="KW-1185">Reference proteome</keyword>
<dbReference type="Proteomes" id="UP000828390">
    <property type="component" value="Unassembled WGS sequence"/>
</dbReference>
<protein>
    <submittedName>
        <fullName evidence="2">Uncharacterized protein</fullName>
    </submittedName>
</protein>
<sequence>MQIDGRTGTKWHAITFNQSTSEGMNTSTRQDIVYWLKTGSRSNSDIRNVADLELRSEKRPRVVRPSNERSVVMHNSKRPRPH</sequence>
<feature type="region of interest" description="Disordered" evidence="1">
    <location>
        <begin position="58"/>
        <end position="82"/>
    </location>
</feature>
<proteinExistence type="predicted"/>
<comment type="caution">
    <text evidence="2">The sequence shown here is derived from an EMBL/GenBank/DDBJ whole genome shotgun (WGS) entry which is preliminary data.</text>
</comment>
<reference evidence="2" key="2">
    <citation type="submission" date="2020-11" db="EMBL/GenBank/DDBJ databases">
        <authorList>
            <person name="McCartney M.A."/>
            <person name="Auch B."/>
            <person name="Kono T."/>
            <person name="Mallez S."/>
            <person name="Becker A."/>
            <person name="Gohl D.M."/>
            <person name="Silverstein K.A.T."/>
            <person name="Koren S."/>
            <person name="Bechman K.B."/>
            <person name="Herman A."/>
            <person name="Abrahante J.E."/>
            <person name="Garbe J."/>
        </authorList>
    </citation>
    <scope>NUCLEOTIDE SEQUENCE</scope>
    <source>
        <strain evidence="2">Duluth1</strain>
        <tissue evidence="2">Whole animal</tissue>
    </source>
</reference>
<reference evidence="2" key="1">
    <citation type="journal article" date="2019" name="bioRxiv">
        <title>The Genome of the Zebra Mussel, Dreissena polymorpha: A Resource for Invasive Species Research.</title>
        <authorList>
            <person name="McCartney M.A."/>
            <person name="Auch B."/>
            <person name="Kono T."/>
            <person name="Mallez S."/>
            <person name="Zhang Y."/>
            <person name="Obille A."/>
            <person name="Becker A."/>
            <person name="Abrahante J.E."/>
            <person name="Garbe J."/>
            <person name="Badalamenti J.P."/>
            <person name="Herman A."/>
            <person name="Mangelson H."/>
            <person name="Liachko I."/>
            <person name="Sullivan S."/>
            <person name="Sone E.D."/>
            <person name="Koren S."/>
            <person name="Silverstein K.A.T."/>
            <person name="Beckman K.B."/>
            <person name="Gohl D.M."/>
        </authorList>
    </citation>
    <scope>NUCLEOTIDE SEQUENCE</scope>
    <source>
        <strain evidence="2">Duluth1</strain>
        <tissue evidence="2">Whole animal</tissue>
    </source>
</reference>
<evidence type="ECO:0000313" key="2">
    <source>
        <dbReference type="EMBL" id="KAH3875987.1"/>
    </source>
</evidence>
<organism evidence="2 3">
    <name type="scientific">Dreissena polymorpha</name>
    <name type="common">Zebra mussel</name>
    <name type="synonym">Mytilus polymorpha</name>
    <dbReference type="NCBI Taxonomy" id="45954"/>
    <lineage>
        <taxon>Eukaryota</taxon>
        <taxon>Metazoa</taxon>
        <taxon>Spiralia</taxon>
        <taxon>Lophotrochozoa</taxon>
        <taxon>Mollusca</taxon>
        <taxon>Bivalvia</taxon>
        <taxon>Autobranchia</taxon>
        <taxon>Heteroconchia</taxon>
        <taxon>Euheterodonta</taxon>
        <taxon>Imparidentia</taxon>
        <taxon>Neoheterodontei</taxon>
        <taxon>Myida</taxon>
        <taxon>Dreissenoidea</taxon>
        <taxon>Dreissenidae</taxon>
        <taxon>Dreissena</taxon>
    </lineage>
</organism>
<name>A0A9D4RRI9_DREPO</name>
<dbReference type="AlphaFoldDB" id="A0A9D4RRI9"/>